<evidence type="ECO:0000313" key="2">
    <source>
        <dbReference type="EMBL" id="CAD9511022.1"/>
    </source>
</evidence>
<sequence length="390" mass="43969">MLDALLQFIVGKKGHRQLGMVEGRLSSCWVGLLKLISPLFRVSIRDAKIQAMSTRDLDLAIDKAVSEAKRWSITNLVFVKHLQDASRNRGTVSLMSDATQGGQLFAVKRMPNEWVCTGPEDFDQKYPGSGERPWVDIGILRHLNDIGFPHVCKLVDLFRGKEETFVAMSFCTQGDLFAWCEHETTPAPGLPREACMHPLVTQLFSGVRWLHNFGIAHRDLSLENIMLTDKGTGHLSVQIIDFGMATLLRLVKHEIRGKASYQAPEMHLSAECDTFLVDSFALGVLVFAMASQDYPWTSTKRNTCQLFEYACAFGMRRFFEKRKLRKGNGEYLVDVFSHGFADLVEVLVEPKHALRASLGEACFSPKATGKKRQNVWLMAWLNGAYGRPRR</sequence>
<evidence type="ECO:0000259" key="1">
    <source>
        <dbReference type="PROSITE" id="PS50011"/>
    </source>
</evidence>
<dbReference type="AlphaFoldDB" id="A0A7S2MZM2"/>
<dbReference type="PANTHER" id="PTHR44167:SF24">
    <property type="entry name" value="SERINE_THREONINE-PROTEIN KINASE CHK2"/>
    <property type="match status" value="1"/>
</dbReference>
<dbReference type="PANTHER" id="PTHR44167">
    <property type="entry name" value="OVARIAN-SPECIFIC SERINE/THREONINE-PROTEIN KINASE LOK-RELATED"/>
    <property type="match status" value="1"/>
</dbReference>
<name>A0A7S2MZM2_9DINO</name>
<organism evidence="2">
    <name type="scientific">Zooxanthella nutricula</name>
    <dbReference type="NCBI Taxonomy" id="1333877"/>
    <lineage>
        <taxon>Eukaryota</taxon>
        <taxon>Sar</taxon>
        <taxon>Alveolata</taxon>
        <taxon>Dinophyceae</taxon>
        <taxon>Peridiniales</taxon>
        <taxon>Peridiniales incertae sedis</taxon>
        <taxon>Zooxanthella</taxon>
    </lineage>
</organism>
<dbReference type="InterPro" id="IPR000719">
    <property type="entry name" value="Prot_kinase_dom"/>
</dbReference>
<accession>A0A7S2MZM2</accession>
<dbReference type="EMBL" id="HBGW01010876">
    <property type="protein sequence ID" value="CAD9511022.1"/>
    <property type="molecule type" value="Transcribed_RNA"/>
</dbReference>
<gene>
    <name evidence="2" type="ORF">BRAN1462_LOCUS6899</name>
</gene>
<dbReference type="Pfam" id="PF00069">
    <property type="entry name" value="Pkinase"/>
    <property type="match status" value="1"/>
</dbReference>
<protein>
    <recommendedName>
        <fullName evidence="1">Protein kinase domain-containing protein</fullName>
    </recommendedName>
</protein>
<dbReference type="InterPro" id="IPR011009">
    <property type="entry name" value="Kinase-like_dom_sf"/>
</dbReference>
<dbReference type="PROSITE" id="PS50011">
    <property type="entry name" value="PROTEIN_KINASE_DOM"/>
    <property type="match status" value="1"/>
</dbReference>
<proteinExistence type="predicted"/>
<dbReference type="SMART" id="SM00220">
    <property type="entry name" value="S_TKc"/>
    <property type="match status" value="1"/>
</dbReference>
<feature type="domain" description="Protein kinase" evidence="1">
    <location>
        <begin position="78"/>
        <end position="377"/>
    </location>
</feature>
<reference evidence="2" key="1">
    <citation type="submission" date="2021-01" db="EMBL/GenBank/DDBJ databases">
        <authorList>
            <person name="Corre E."/>
            <person name="Pelletier E."/>
            <person name="Niang G."/>
            <person name="Scheremetjew M."/>
            <person name="Finn R."/>
            <person name="Kale V."/>
            <person name="Holt S."/>
            <person name="Cochrane G."/>
            <person name="Meng A."/>
            <person name="Brown T."/>
            <person name="Cohen L."/>
        </authorList>
    </citation>
    <scope>NUCLEOTIDE SEQUENCE</scope>
    <source>
        <strain evidence="2">RCC3387</strain>
    </source>
</reference>
<dbReference type="GO" id="GO:0005524">
    <property type="term" value="F:ATP binding"/>
    <property type="evidence" value="ECO:0007669"/>
    <property type="project" value="InterPro"/>
</dbReference>
<dbReference type="SUPFAM" id="SSF56112">
    <property type="entry name" value="Protein kinase-like (PK-like)"/>
    <property type="match status" value="1"/>
</dbReference>
<dbReference type="Gene3D" id="1.10.510.10">
    <property type="entry name" value="Transferase(Phosphotransferase) domain 1"/>
    <property type="match status" value="1"/>
</dbReference>
<dbReference type="GO" id="GO:0004672">
    <property type="term" value="F:protein kinase activity"/>
    <property type="evidence" value="ECO:0007669"/>
    <property type="project" value="InterPro"/>
</dbReference>